<dbReference type="Proteomes" id="UP000602057">
    <property type="component" value="Unassembled WGS sequence"/>
</dbReference>
<evidence type="ECO:0000256" key="1">
    <source>
        <dbReference type="ARBA" id="ARBA00007637"/>
    </source>
</evidence>
<dbReference type="SUPFAM" id="SSF51735">
    <property type="entry name" value="NAD(P)-binding Rossmann-fold domains"/>
    <property type="match status" value="1"/>
</dbReference>
<dbReference type="InterPro" id="IPR001509">
    <property type="entry name" value="Epimerase_deHydtase"/>
</dbReference>
<reference evidence="3" key="1">
    <citation type="journal article" date="2013" name="Int. J. Syst. Evol. Microbiol.">
        <title>Aestuariibaculum suncheonense gen. nov., sp. nov., a marine bacterium of the family Flavobacteriaceae isolated from a tidal flat and emended descriptions of the genera Gaetbulibacter and Tamlana.</title>
        <authorList>
            <person name="Jeong S.H."/>
            <person name="Park M.S."/>
            <person name="Jin H.M."/>
            <person name="Lee K."/>
            <person name="Park W."/>
            <person name="Jeon C.O."/>
        </authorList>
    </citation>
    <scope>NUCLEOTIDE SEQUENCE</scope>
    <source>
        <strain evidence="3">SC17</strain>
    </source>
</reference>
<comment type="caution">
    <text evidence="3">The sequence shown here is derived from an EMBL/GenBank/DDBJ whole genome shotgun (WGS) entry which is preliminary data.</text>
</comment>
<evidence type="ECO:0000259" key="2">
    <source>
        <dbReference type="Pfam" id="PF01370"/>
    </source>
</evidence>
<dbReference type="Pfam" id="PF01370">
    <property type="entry name" value="Epimerase"/>
    <property type="match status" value="1"/>
</dbReference>
<dbReference type="Gene3D" id="3.40.50.720">
    <property type="entry name" value="NAD(P)-binding Rossmann-like Domain"/>
    <property type="match status" value="1"/>
</dbReference>
<dbReference type="AlphaFoldDB" id="A0A8J6UI95"/>
<dbReference type="RefSeq" id="WP_188216848.1">
    <property type="nucleotide sequence ID" value="NZ_BAABGH010000002.1"/>
</dbReference>
<keyword evidence="4" id="KW-1185">Reference proteome</keyword>
<dbReference type="InterPro" id="IPR036291">
    <property type="entry name" value="NAD(P)-bd_dom_sf"/>
</dbReference>
<protein>
    <submittedName>
        <fullName evidence="3">NAD-dependent epimerase/dehydratase family protein</fullName>
    </submittedName>
</protein>
<gene>
    <name evidence="3" type="ORF">ICJ84_13005</name>
</gene>
<evidence type="ECO:0000313" key="4">
    <source>
        <dbReference type="Proteomes" id="UP000602057"/>
    </source>
</evidence>
<dbReference type="EMBL" id="JACVXC010000005">
    <property type="protein sequence ID" value="MBD0836354.1"/>
    <property type="molecule type" value="Genomic_DNA"/>
</dbReference>
<sequence length="328" mass="36770">MKVLVTGATGYIGHQLAMSLASKDVVVHALCRDIHSFKVPTHKNIMVFEGDLCEKSSIEEAIKGCDYVFHTAAFTNLTCKNIHNFYQANVVGTEHLLEASLEQGVKKFVFTSTLSVYGPSYKDIPITEKQPRLASYSNDYELTKSMAEEKILAYSKRGLPYVILNVSKVYGPGIKTFSNGVSRLIELMAKKDILFVPDRTEVMCNYVYIKDVVKAHIKVMRLDVSNERYIIGGDNISYNVLFQKIKRLTNSKIRIIKFNYSLVKLGVVLGNVFRTTLGWPGGLTPSVLDALFVNRSSMSDKARKDLKYKATSLEKGLNQTIKTLKLVS</sequence>
<organism evidence="3 4">
    <name type="scientific">Aestuariibaculum suncheonense</name>
    <dbReference type="NCBI Taxonomy" id="1028745"/>
    <lineage>
        <taxon>Bacteria</taxon>
        <taxon>Pseudomonadati</taxon>
        <taxon>Bacteroidota</taxon>
        <taxon>Flavobacteriia</taxon>
        <taxon>Flavobacteriales</taxon>
        <taxon>Flavobacteriaceae</taxon>
    </lineage>
</organism>
<feature type="domain" description="NAD-dependent epimerase/dehydratase" evidence="2">
    <location>
        <begin position="3"/>
        <end position="232"/>
    </location>
</feature>
<name>A0A8J6UI95_9FLAO</name>
<evidence type="ECO:0000313" key="3">
    <source>
        <dbReference type="EMBL" id="MBD0836354.1"/>
    </source>
</evidence>
<reference evidence="3" key="2">
    <citation type="submission" date="2020-09" db="EMBL/GenBank/DDBJ databases">
        <authorList>
            <person name="Wu Z."/>
        </authorList>
    </citation>
    <scope>NUCLEOTIDE SEQUENCE</scope>
    <source>
        <strain evidence="3">SC17</strain>
    </source>
</reference>
<accession>A0A8J6UI95</accession>
<dbReference type="PANTHER" id="PTHR43000">
    <property type="entry name" value="DTDP-D-GLUCOSE 4,6-DEHYDRATASE-RELATED"/>
    <property type="match status" value="1"/>
</dbReference>
<proteinExistence type="inferred from homology"/>
<comment type="similarity">
    <text evidence="1">Belongs to the NAD(P)-dependent epimerase/dehydratase family.</text>
</comment>